<reference evidence="1" key="1">
    <citation type="submission" date="2017-03" db="EMBL/GenBank/DDBJ databases">
        <title>The mitochondrial genome of the carnivorous plant Utricularia reniformis (Lentibulariaceae): structure, comparative analysis and evolutionary landmarks.</title>
        <authorList>
            <person name="Silva S.R."/>
            <person name="Alvarenga D.O."/>
            <person name="Michael T.P."/>
            <person name="Miranda V.F.O."/>
            <person name="Varani A.M."/>
        </authorList>
    </citation>
    <scope>NUCLEOTIDE SEQUENCE</scope>
</reference>
<evidence type="ECO:0000313" key="1">
    <source>
        <dbReference type="EMBL" id="ART31855.1"/>
    </source>
</evidence>
<organism evidence="1">
    <name type="scientific">Utricularia reniformis</name>
    <dbReference type="NCBI Taxonomy" id="192314"/>
    <lineage>
        <taxon>Eukaryota</taxon>
        <taxon>Viridiplantae</taxon>
        <taxon>Streptophyta</taxon>
        <taxon>Embryophyta</taxon>
        <taxon>Tracheophyta</taxon>
        <taxon>Spermatophyta</taxon>
        <taxon>Magnoliopsida</taxon>
        <taxon>eudicotyledons</taxon>
        <taxon>Gunneridae</taxon>
        <taxon>Pentapetalae</taxon>
        <taxon>asterids</taxon>
        <taxon>lamiids</taxon>
        <taxon>Lamiales</taxon>
        <taxon>Lentibulariaceae</taxon>
        <taxon>Utricularia</taxon>
    </lineage>
</organism>
<proteinExistence type="predicted"/>
<gene>
    <name evidence="1" type="ORF">AEK19_MT1673</name>
</gene>
<name>A0A1Y0B341_9LAMI</name>
<accession>A0A1Y0B341</accession>
<geneLocation type="mitochondrion" evidence="1"/>
<keyword evidence="1" id="KW-0496">Mitochondrion</keyword>
<dbReference type="AlphaFoldDB" id="A0A1Y0B341"/>
<sequence>MPAEPVDVFFKVSSSCWSVCCSLLLVSVSPVTTNVFFAVGPAELVEVPLADTHFTYLT</sequence>
<protein>
    <submittedName>
        <fullName evidence="1">Uncharacterized protein</fullName>
    </submittedName>
</protein>
<dbReference type="EMBL" id="KY774314">
    <property type="protein sequence ID" value="ART31855.1"/>
    <property type="molecule type" value="Genomic_DNA"/>
</dbReference>